<accession>A0A562PDL5</accession>
<sequence>MNALKHMEAIFVGIATVALSITFFTTEPQPLTVAADGPLIVHSDVKMPVVTIAAKRLTAAEKAALM</sequence>
<evidence type="ECO:0000313" key="1">
    <source>
        <dbReference type="EMBL" id="QGZ42101.1"/>
    </source>
</evidence>
<name>A0A562PDL5_9BURK</name>
<dbReference type="RefSeq" id="WP_145881381.1">
    <property type="nucleotide sequence ID" value="NZ_CP046904.1"/>
</dbReference>
<dbReference type="EMBL" id="CP046904">
    <property type="protein sequence ID" value="QGZ42101.1"/>
    <property type="molecule type" value="Genomic_DNA"/>
</dbReference>
<dbReference type="EMBL" id="VLKW01000014">
    <property type="protein sequence ID" value="TWI42531.1"/>
    <property type="molecule type" value="Genomic_DNA"/>
</dbReference>
<evidence type="ECO:0000313" key="4">
    <source>
        <dbReference type="Proteomes" id="UP000437862"/>
    </source>
</evidence>
<evidence type="ECO:0000313" key="2">
    <source>
        <dbReference type="EMBL" id="TWI42531.1"/>
    </source>
</evidence>
<keyword evidence="4" id="KW-1185">Reference proteome</keyword>
<protein>
    <submittedName>
        <fullName evidence="2">Uncharacterized protein</fullName>
    </submittedName>
</protein>
<gene>
    <name evidence="1" type="ORF">GO485_25680</name>
    <name evidence="2" type="ORF">IP92_05509</name>
</gene>
<reference evidence="2 3" key="1">
    <citation type="journal article" date="2015" name="Stand. Genomic Sci.">
        <title>Genomic Encyclopedia of Bacterial and Archaeal Type Strains, Phase III: the genomes of soil and plant-associated and newly described type strains.</title>
        <authorList>
            <person name="Whitman W.B."/>
            <person name="Woyke T."/>
            <person name="Klenk H.P."/>
            <person name="Zhou Y."/>
            <person name="Lilburn T.G."/>
            <person name="Beck B.J."/>
            <person name="De Vos P."/>
            <person name="Vandamme P."/>
            <person name="Eisen J.A."/>
            <person name="Garrity G."/>
            <person name="Hugenholtz P."/>
            <person name="Kyrpides N.C."/>
        </authorList>
    </citation>
    <scope>NUCLEOTIDE SEQUENCE [LARGE SCALE GENOMIC DNA]</scope>
    <source>
        <strain evidence="2 3">CGMCC 1.10685</strain>
    </source>
</reference>
<proteinExistence type="predicted"/>
<dbReference type="Proteomes" id="UP000437862">
    <property type="component" value="Chromosome"/>
</dbReference>
<dbReference type="OrthoDB" id="8759219at2"/>
<evidence type="ECO:0000313" key="3">
    <source>
        <dbReference type="Proteomes" id="UP000315112"/>
    </source>
</evidence>
<organism evidence="2 3">
    <name type="scientific">Pseudoduganella flava</name>
    <dbReference type="NCBI Taxonomy" id="871742"/>
    <lineage>
        <taxon>Bacteria</taxon>
        <taxon>Pseudomonadati</taxon>
        <taxon>Pseudomonadota</taxon>
        <taxon>Betaproteobacteria</taxon>
        <taxon>Burkholderiales</taxon>
        <taxon>Oxalobacteraceae</taxon>
        <taxon>Telluria group</taxon>
        <taxon>Pseudoduganella</taxon>
    </lineage>
</organism>
<dbReference type="AlphaFoldDB" id="A0A562PDL5"/>
<reference evidence="1 4" key="3">
    <citation type="submission" date="2019-12" db="EMBL/GenBank/DDBJ databases">
        <title>Draft Genome Sequences of Six Type Strains of the Genus Massilia.</title>
        <authorList>
            <person name="Miess H."/>
            <person name="Frediansyah A."/>
            <person name="Goeker M."/>
            <person name="Gross H."/>
        </authorList>
    </citation>
    <scope>NUCLEOTIDE SEQUENCE [LARGE SCALE GENOMIC DNA]</scope>
    <source>
        <strain evidence="1 4">DSM 26639</strain>
    </source>
</reference>
<reference evidence="2" key="2">
    <citation type="submission" date="2019-07" db="EMBL/GenBank/DDBJ databases">
        <authorList>
            <person name="Whitman W."/>
            <person name="Huntemann M."/>
            <person name="Clum A."/>
            <person name="Pillay M."/>
            <person name="Palaniappan K."/>
            <person name="Varghese N."/>
            <person name="Mikhailova N."/>
            <person name="Stamatis D."/>
            <person name="Reddy T."/>
            <person name="Daum C."/>
            <person name="Shapiro N."/>
            <person name="Ivanova N."/>
            <person name="Kyrpides N."/>
            <person name="Woyke T."/>
        </authorList>
    </citation>
    <scope>NUCLEOTIDE SEQUENCE</scope>
    <source>
        <strain evidence="2">CGMCC 1.10685</strain>
    </source>
</reference>
<dbReference type="Proteomes" id="UP000315112">
    <property type="component" value="Unassembled WGS sequence"/>
</dbReference>